<dbReference type="AlphaFoldDB" id="A0A381VJ66"/>
<dbReference type="GO" id="GO:0008915">
    <property type="term" value="F:lipid-A-disaccharide synthase activity"/>
    <property type="evidence" value="ECO:0007669"/>
    <property type="project" value="UniProtKB-EC"/>
</dbReference>
<name>A0A381VJ66_9ZZZZ</name>
<dbReference type="GO" id="GO:0005543">
    <property type="term" value="F:phospholipid binding"/>
    <property type="evidence" value="ECO:0007669"/>
    <property type="project" value="TreeGrafter"/>
</dbReference>
<sequence>MDVDSAQKIIFIVAGEPSGDHHGAKLITAIKKIQSNISFTGHGGDKMAAAGGTIIEHIDHLAIMGFSEVIQHLPRMIYIMKKTVETIKRIKPDRVILIDYPGFNLHLAKNIQKLNIPITYFILPQAWAWKEKRVERMKTILDQALSIFPFEKEWFETRGLPIKYIGHPFAERIPVKKERVTFFQRHNLDPNDLIITLLPGSRQQEVNRHWPILLKTVDLLQKKVPSLRAVVGKAPNVVLSPLPNYINVEGKARLAMAYGTVAITSSGTATLECALEGIPSVVCYKLSLFSWIILKYLSNVSYVSIVNLIARKQIVCELIQYKMTPNNLVNNIMPLLEKKSPERKKILDGYKNIRKVIGKPGVYERAAKAIVKRL</sequence>
<keyword evidence="3" id="KW-0441">Lipid A biosynthesis</keyword>
<evidence type="ECO:0000256" key="4">
    <source>
        <dbReference type="ARBA" id="ARBA00022676"/>
    </source>
</evidence>
<accession>A0A381VJ66</accession>
<proteinExistence type="predicted"/>
<gene>
    <name evidence="8" type="ORF">METZ01_LOCUS93249</name>
</gene>
<evidence type="ECO:0000256" key="5">
    <source>
        <dbReference type="ARBA" id="ARBA00022679"/>
    </source>
</evidence>
<dbReference type="GO" id="GO:0009245">
    <property type="term" value="P:lipid A biosynthetic process"/>
    <property type="evidence" value="ECO:0007669"/>
    <property type="project" value="UniProtKB-KW"/>
</dbReference>
<dbReference type="InterPro" id="IPR003835">
    <property type="entry name" value="Glyco_trans_19"/>
</dbReference>
<evidence type="ECO:0000256" key="3">
    <source>
        <dbReference type="ARBA" id="ARBA00022556"/>
    </source>
</evidence>
<evidence type="ECO:0000256" key="6">
    <source>
        <dbReference type="ARBA" id="ARBA00023098"/>
    </source>
</evidence>
<comment type="catalytic activity">
    <reaction evidence="7">
        <text>a lipid X + a UDP-2-N,3-O-bis[(3R)-3-hydroxyacyl]-alpha-D-glucosamine = a lipid A disaccharide + UDP + H(+)</text>
        <dbReference type="Rhea" id="RHEA:67828"/>
        <dbReference type="ChEBI" id="CHEBI:15378"/>
        <dbReference type="ChEBI" id="CHEBI:58223"/>
        <dbReference type="ChEBI" id="CHEBI:137748"/>
        <dbReference type="ChEBI" id="CHEBI:176338"/>
        <dbReference type="ChEBI" id="CHEBI:176343"/>
        <dbReference type="EC" id="2.4.1.182"/>
    </reaction>
</comment>
<evidence type="ECO:0000256" key="2">
    <source>
        <dbReference type="ARBA" id="ARBA00022516"/>
    </source>
</evidence>
<keyword evidence="6" id="KW-0443">Lipid metabolism</keyword>
<dbReference type="NCBIfam" id="TIGR00215">
    <property type="entry name" value="lpxB"/>
    <property type="match status" value="1"/>
</dbReference>
<reference evidence="8" key="1">
    <citation type="submission" date="2018-05" db="EMBL/GenBank/DDBJ databases">
        <authorList>
            <person name="Lanie J.A."/>
            <person name="Ng W.-L."/>
            <person name="Kazmierczak K.M."/>
            <person name="Andrzejewski T.M."/>
            <person name="Davidsen T.M."/>
            <person name="Wayne K.J."/>
            <person name="Tettelin H."/>
            <person name="Glass J.I."/>
            <person name="Rusch D."/>
            <person name="Podicherti R."/>
            <person name="Tsui H.-C.T."/>
            <person name="Winkler M.E."/>
        </authorList>
    </citation>
    <scope>NUCLEOTIDE SEQUENCE</scope>
</reference>
<dbReference type="SUPFAM" id="SSF53756">
    <property type="entry name" value="UDP-Glycosyltransferase/glycogen phosphorylase"/>
    <property type="match status" value="1"/>
</dbReference>
<keyword evidence="5" id="KW-0808">Transferase</keyword>
<dbReference type="PANTHER" id="PTHR30372">
    <property type="entry name" value="LIPID-A-DISACCHARIDE SYNTHASE"/>
    <property type="match status" value="1"/>
</dbReference>
<dbReference type="Pfam" id="PF02684">
    <property type="entry name" value="LpxB"/>
    <property type="match status" value="1"/>
</dbReference>
<evidence type="ECO:0000256" key="1">
    <source>
        <dbReference type="ARBA" id="ARBA00012687"/>
    </source>
</evidence>
<keyword evidence="4" id="KW-0328">Glycosyltransferase</keyword>
<evidence type="ECO:0000256" key="7">
    <source>
        <dbReference type="ARBA" id="ARBA00048975"/>
    </source>
</evidence>
<organism evidence="8">
    <name type="scientific">marine metagenome</name>
    <dbReference type="NCBI Taxonomy" id="408172"/>
    <lineage>
        <taxon>unclassified sequences</taxon>
        <taxon>metagenomes</taxon>
        <taxon>ecological metagenomes</taxon>
    </lineage>
</organism>
<dbReference type="PANTHER" id="PTHR30372:SF4">
    <property type="entry name" value="LIPID-A-DISACCHARIDE SYNTHASE, MITOCHONDRIAL-RELATED"/>
    <property type="match status" value="1"/>
</dbReference>
<dbReference type="GO" id="GO:0016020">
    <property type="term" value="C:membrane"/>
    <property type="evidence" value="ECO:0007669"/>
    <property type="project" value="GOC"/>
</dbReference>
<keyword evidence="2" id="KW-0444">Lipid biosynthesis</keyword>
<dbReference type="EC" id="2.4.1.182" evidence="1"/>
<protein>
    <recommendedName>
        <fullName evidence="1">lipid-A-disaccharide synthase</fullName>
        <ecNumber evidence="1">2.4.1.182</ecNumber>
    </recommendedName>
</protein>
<dbReference type="EMBL" id="UINC01008991">
    <property type="protein sequence ID" value="SVA40395.1"/>
    <property type="molecule type" value="Genomic_DNA"/>
</dbReference>
<evidence type="ECO:0000313" key="8">
    <source>
        <dbReference type="EMBL" id="SVA40395.1"/>
    </source>
</evidence>